<feature type="transmembrane region" description="Helical" evidence="7">
    <location>
        <begin position="93"/>
        <end position="114"/>
    </location>
</feature>
<keyword evidence="4" id="KW-0249">Electron transport</keyword>
<dbReference type="PANTHER" id="PTHR30176">
    <property type="entry name" value="FERREDOXIN-TYPE PROTEIN NAPH"/>
    <property type="match status" value="1"/>
</dbReference>
<feature type="transmembrane region" description="Helical" evidence="7">
    <location>
        <begin position="206"/>
        <end position="223"/>
    </location>
</feature>
<keyword evidence="7" id="KW-0472">Membrane</keyword>
<dbReference type="PANTHER" id="PTHR30176:SF3">
    <property type="entry name" value="FERREDOXIN-TYPE PROTEIN NAPH"/>
    <property type="match status" value="1"/>
</dbReference>
<dbReference type="Pfam" id="PF11614">
    <property type="entry name" value="FixG_C"/>
    <property type="match status" value="1"/>
</dbReference>
<organism evidence="9 10">
    <name type="scientific">Sandaracinus amylolyticus</name>
    <dbReference type="NCBI Taxonomy" id="927083"/>
    <lineage>
        <taxon>Bacteria</taxon>
        <taxon>Pseudomonadati</taxon>
        <taxon>Myxococcota</taxon>
        <taxon>Polyangia</taxon>
        <taxon>Polyangiales</taxon>
        <taxon>Sandaracinaceae</taxon>
        <taxon>Sandaracinus</taxon>
    </lineage>
</organism>
<dbReference type="InterPro" id="IPR017896">
    <property type="entry name" value="4Fe4S_Fe-S-bd"/>
</dbReference>
<dbReference type="InterPro" id="IPR051684">
    <property type="entry name" value="Electron_Trans/Redox"/>
</dbReference>
<dbReference type="PROSITE" id="PS51379">
    <property type="entry name" value="4FE4S_FER_2"/>
    <property type="match status" value="1"/>
</dbReference>
<keyword evidence="6" id="KW-0411">Iron-sulfur</keyword>
<dbReference type="OrthoDB" id="9811700at2"/>
<dbReference type="Gene3D" id="2.60.40.10">
    <property type="entry name" value="Immunoglobulins"/>
    <property type="match status" value="1"/>
</dbReference>
<evidence type="ECO:0000256" key="5">
    <source>
        <dbReference type="ARBA" id="ARBA00023004"/>
    </source>
</evidence>
<protein>
    <submittedName>
        <fullName evidence="9">Type cbb3 cytochrome oxidase biogenesis protein CcoG</fullName>
    </submittedName>
</protein>
<keyword evidence="1" id="KW-0813">Transport</keyword>
<dbReference type="InterPro" id="IPR014116">
    <property type="entry name" value="Cyt_c_oxidase_cbb3_FixG"/>
</dbReference>
<dbReference type="EMBL" id="CP011125">
    <property type="protein sequence ID" value="AKF07933.1"/>
    <property type="molecule type" value="Genomic_DNA"/>
</dbReference>
<dbReference type="SUPFAM" id="SSF54862">
    <property type="entry name" value="4Fe-4S ferredoxins"/>
    <property type="match status" value="1"/>
</dbReference>
<dbReference type="KEGG" id="samy:DB32_005082"/>
<dbReference type="NCBIfam" id="TIGR02745">
    <property type="entry name" value="ccoG_rdxA_fixG"/>
    <property type="match status" value="1"/>
</dbReference>
<accession>A0A0F6W5Q1</accession>
<dbReference type="RefSeq" id="WP_083457736.1">
    <property type="nucleotide sequence ID" value="NZ_CP011125.1"/>
</dbReference>
<dbReference type="PROSITE" id="PS00198">
    <property type="entry name" value="4FE4S_FER_1"/>
    <property type="match status" value="1"/>
</dbReference>
<sequence>MSTPIRSSSAQPPTGKLHLPVVSSLRNDGSRAYPYPADVGGRFTWARRVTFAVLIAIWAALPWIHVNGRPAMFLDVASRRFFLFGASFNAQDFWLVFFVTTALLFALVVVTTVLGRAWCGWTCPQTVFLEALYRPIERWLEGPRNERMRRDQAPWDFDKLWRKGLKHLLYVFVSLFVAHVFLAYFVSIPSLFEMITRSPAEHPEAFGWMLATSAIFWLDFGWFREQLCLVVCPYGRLQGALIDDDSLVVGYDVGRGEPRGKGKRKDGDSRGDCVDCHRCVVVCPTGIDIRNGLQVDCIACTQCIDACDDVMDKVGKPRGLIRYDSLRGLRGETRKLWRPRLAFYGVLGVLGIVAASLALRAHAPFEANLVRMQGAPYVVERAEVAADDVIRNQFQIHLVNKQDQPRTFRLEVIDGSGAEVVLALSEVIIEALGDRRISLIARERRADFAAGERMRVRVSMEGETEPRDVEAPLLGPTR</sequence>
<evidence type="ECO:0000256" key="6">
    <source>
        <dbReference type="ARBA" id="ARBA00023014"/>
    </source>
</evidence>
<dbReference type="GO" id="GO:0005886">
    <property type="term" value="C:plasma membrane"/>
    <property type="evidence" value="ECO:0007669"/>
    <property type="project" value="TreeGrafter"/>
</dbReference>
<dbReference type="InterPro" id="IPR032879">
    <property type="entry name" value="FixG_C"/>
</dbReference>
<evidence type="ECO:0000259" key="8">
    <source>
        <dbReference type="PROSITE" id="PS51379"/>
    </source>
</evidence>
<feature type="domain" description="4Fe-4S ferredoxin-type" evidence="8">
    <location>
        <begin position="263"/>
        <end position="292"/>
    </location>
</feature>
<feature type="transmembrane region" description="Helical" evidence="7">
    <location>
        <begin position="49"/>
        <end position="66"/>
    </location>
</feature>
<dbReference type="Pfam" id="PF12801">
    <property type="entry name" value="Fer4_5"/>
    <property type="match status" value="1"/>
</dbReference>
<keyword evidence="7" id="KW-0812">Transmembrane</keyword>
<evidence type="ECO:0000256" key="3">
    <source>
        <dbReference type="ARBA" id="ARBA00022723"/>
    </source>
</evidence>
<dbReference type="Proteomes" id="UP000034883">
    <property type="component" value="Chromosome"/>
</dbReference>
<evidence type="ECO:0000313" key="9">
    <source>
        <dbReference type="EMBL" id="AKF07933.1"/>
    </source>
</evidence>
<dbReference type="InterPro" id="IPR013783">
    <property type="entry name" value="Ig-like_fold"/>
</dbReference>
<evidence type="ECO:0000256" key="7">
    <source>
        <dbReference type="SAM" id="Phobius"/>
    </source>
</evidence>
<feature type="transmembrane region" description="Helical" evidence="7">
    <location>
        <begin position="168"/>
        <end position="186"/>
    </location>
</feature>
<dbReference type="STRING" id="927083.DB32_005082"/>
<evidence type="ECO:0000256" key="4">
    <source>
        <dbReference type="ARBA" id="ARBA00022982"/>
    </source>
</evidence>
<dbReference type="InterPro" id="IPR017900">
    <property type="entry name" value="4Fe4S_Fe_S_CS"/>
</dbReference>
<name>A0A0F6W5Q1_9BACT</name>
<proteinExistence type="predicted"/>
<feature type="transmembrane region" description="Helical" evidence="7">
    <location>
        <begin position="341"/>
        <end position="359"/>
    </location>
</feature>
<evidence type="ECO:0000256" key="2">
    <source>
        <dbReference type="ARBA" id="ARBA00022485"/>
    </source>
</evidence>
<dbReference type="Pfam" id="PF13746">
    <property type="entry name" value="Fer4_18"/>
    <property type="match status" value="1"/>
</dbReference>
<dbReference type="GO" id="GO:0046872">
    <property type="term" value="F:metal ion binding"/>
    <property type="evidence" value="ECO:0007669"/>
    <property type="project" value="UniProtKB-KW"/>
</dbReference>
<gene>
    <name evidence="9" type="ORF">DB32_005082</name>
</gene>
<reference evidence="9 10" key="1">
    <citation type="submission" date="2015-03" db="EMBL/GenBank/DDBJ databases">
        <title>Genome assembly of Sandaracinus amylolyticus DSM 53668.</title>
        <authorList>
            <person name="Sharma G."/>
            <person name="Subramanian S."/>
        </authorList>
    </citation>
    <scope>NUCLEOTIDE SEQUENCE [LARGE SCALE GENOMIC DNA]</scope>
    <source>
        <strain evidence="9 10">DSM 53668</strain>
    </source>
</reference>
<dbReference type="GO" id="GO:0051539">
    <property type="term" value="F:4 iron, 4 sulfur cluster binding"/>
    <property type="evidence" value="ECO:0007669"/>
    <property type="project" value="UniProtKB-KW"/>
</dbReference>
<evidence type="ECO:0000313" key="10">
    <source>
        <dbReference type="Proteomes" id="UP000034883"/>
    </source>
</evidence>
<dbReference type="AlphaFoldDB" id="A0A0F6W5Q1"/>
<keyword evidence="5" id="KW-0408">Iron</keyword>
<keyword evidence="10" id="KW-1185">Reference proteome</keyword>
<keyword evidence="2" id="KW-0004">4Fe-4S</keyword>
<evidence type="ECO:0000256" key="1">
    <source>
        <dbReference type="ARBA" id="ARBA00022448"/>
    </source>
</evidence>
<keyword evidence="3" id="KW-0479">Metal-binding</keyword>
<keyword evidence="7" id="KW-1133">Transmembrane helix</keyword>